<evidence type="ECO:0000313" key="1">
    <source>
        <dbReference type="EMBL" id="OGC08093.1"/>
    </source>
</evidence>
<dbReference type="InterPro" id="IPR008969">
    <property type="entry name" value="CarboxyPept-like_regulatory"/>
</dbReference>
<evidence type="ECO:0008006" key="3">
    <source>
        <dbReference type="Google" id="ProtNLM"/>
    </source>
</evidence>
<dbReference type="GO" id="GO:0016020">
    <property type="term" value="C:membrane"/>
    <property type="evidence" value="ECO:0007669"/>
    <property type="project" value="InterPro"/>
</dbReference>
<reference evidence="1 2" key="1">
    <citation type="journal article" date="2016" name="Nat. Commun.">
        <title>Thousands of microbial genomes shed light on interconnected biogeochemical processes in an aquifer system.</title>
        <authorList>
            <person name="Anantharaman K."/>
            <person name="Brown C.T."/>
            <person name="Hug L.A."/>
            <person name="Sharon I."/>
            <person name="Castelle C.J."/>
            <person name="Probst A.J."/>
            <person name="Thomas B.C."/>
            <person name="Singh A."/>
            <person name="Wilkins M.J."/>
            <person name="Karaoz U."/>
            <person name="Brodie E.L."/>
            <person name="Williams K.H."/>
            <person name="Hubbard S.S."/>
            <person name="Banfield J.F."/>
        </authorList>
    </citation>
    <scope>NUCLEOTIDE SEQUENCE [LARGE SCALE GENOMIC DNA]</scope>
</reference>
<dbReference type="SUPFAM" id="SSF49313">
    <property type="entry name" value="Cadherin-like"/>
    <property type="match status" value="1"/>
</dbReference>
<dbReference type="AlphaFoldDB" id="A0A1F4RKS0"/>
<dbReference type="SUPFAM" id="SSF63446">
    <property type="entry name" value="Type I dockerin domain"/>
    <property type="match status" value="1"/>
</dbReference>
<dbReference type="Pfam" id="PF13620">
    <property type="entry name" value="CarboxypepD_reg"/>
    <property type="match status" value="2"/>
</dbReference>
<proteinExistence type="predicted"/>
<dbReference type="InterPro" id="IPR036439">
    <property type="entry name" value="Dockerin_dom_sf"/>
</dbReference>
<dbReference type="Gene3D" id="2.60.40.1120">
    <property type="entry name" value="Carboxypeptidase-like, regulatory domain"/>
    <property type="match status" value="2"/>
</dbReference>
<dbReference type="Proteomes" id="UP000179095">
    <property type="component" value="Unassembled WGS sequence"/>
</dbReference>
<accession>A0A1F4RKS0</accession>
<protein>
    <recommendedName>
        <fullName evidence="3">Dystroglycan-type cadherin-like domain-containing protein</fullName>
    </recommendedName>
</protein>
<comment type="caution">
    <text evidence="1">The sequence shown here is derived from an EMBL/GenBank/DDBJ whole genome shotgun (WGS) entry which is preliminary data.</text>
</comment>
<evidence type="ECO:0000313" key="2">
    <source>
        <dbReference type="Proteomes" id="UP000179095"/>
    </source>
</evidence>
<dbReference type="SUPFAM" id="SSF49464">
    <property type="entry name" value="Carboxypeptidase regulatory domain-like"/>
    <property type="match status" value="1"/>
</dbReference>
<dbReference type="SUPFAM" id="SSF49452">
    <property type="entry name" value="Starch-binding domain-like"/>
    <property type="match status" value="1"/>
</dbReference>
<sequence>MKHRFVIGLLIVSLFLAFGASRSLAVLPANPEGYVLPSYPLIGTVSRPDDGALSDYRVFVYKTDNIRPIAGQALTDASGNFMVNLYELYFTYGTAVHTDLTTRANIDQYYVGVYSRDGFGKNPVPLTNFIAAWNAVEGFTAIGAIALVAGEGPVEPGGGTLEGVVTNSFGNLIRNVTVTIAGSSAQSGLDGTYRVTNILPGTYTVTATAADYQTAIISDVVIEAGATSQLNITLTPSSDPGDLGGLAGQVTGSSLIPGVLVSIGDLSAVTGDDGMYTIGGVQPASYTVTASKTGYIPFAQENVAIEAGRTTMLDFQLVREGTGPLQITTDSLAAGTVGVNYAVNLEAAGGTEPYTWSITFGELPPELALAGNTISGIPTARGTYEFVIKVTDSFGATAEQRFSIYIGYQIVDIPYGPQIRVSALFQALVNTTTWSHTIPQIVRVEARTGASPAAATSLVGYADIILSENSDKTTGRNGFLRPDGTEFGAGTPMSDNDYYIVVKQWLTPALVGFGHMSVITNRLINLITGAERDASTTRLDLTADPTLADAPADRIYKETPYGPSADKPDALLTFNNRTMFRVGDLDSNNYIDVIDASHWYRLFSRFNSTGEDVIADPFIRADLDQNGLVDVIDSSWWYGSFRNLSIELNDAGPHGYVPPLE</sequence>
<dbReference type="STRING" id="1802568.A3F86_01255"/>
<dbReference type="GO" id="GO:0005509">
    <property type="term" value="F:calcium ion binding"/>
    <property type="evidence" value="ECO:0007669"/>
    <property type="project" value="InterPro"/>
</dbReference>
<name>A0A1F4RKS0_UNCSA</name>
<gene>
    <name evidence="1" type="ORF">A3F86_01255</name>
</gene>
<dbReference type="InterPro" id="IPR013783">
    <property type="entry name" value="Ig-like_fold"/>
</dbReference>
<dbReference type="InterPro" id="IPR013784">
    <property type="entry name" value="Carb-bd-like_fold"/>
</dbReference>
<dbReference type="Gene3D" id="2.60.40.10">
    <property type="entry name" value="Immunoglobulins"/>
    <property type="match status" value="1"/>
</dbReference>
<dbReference type="InterPro" id="IPR015919">
    <property type="entry name" value="Cadherin-like_sf"/>
</dbReference>
<dbReference type="Pfam" id="PF05345">
    <property type="entry name" value="He_PIG"/>
    <property type="match status" value="1"/>
</dbReference>
<organism evidence="1 2">
    <name type="scientific">candidate division WOR-1 bacterium RIFCSPLOWO2_12_FULL_45_9</name>
    <dbReference type="NCBI Taxonomy" id="1802568"/>
    <lineage>
        <taxon>Bacteria</taxon>
        <taxon>Bacillati</taxon>
        <taxon>Saganbacteria</taxon>
    </lineage>
</organism>
<dbReference type="GO" id="GO:0000272">
    <property type="term" value="P:polysaccharide catabolic process"/>
    <property type="evidence" value="ECO:0007669"/>
    <property type="project" value="InterPro"/>
</dbReference>
<dbReference type="GO" id="GO:0030246">
    <property type="term" value="F:carbohydrate binding"/>
    <property type="evidence" value="ECO:0007669"/>
    <property type="project" value="InterPro"/>
</dbReference>
<dbReference type="EMBL" id="METQ01000062">
    <property type="protein sequence ID" value="OGC08093.1"/>
    <property type="molecule type" value="Genomic_DNA"/>
</dbReference>